<sequence>MCLLLVAWQQHPRWPLVVAANRDEFHARPARRAEWWTSPRVLAGRDEQAGGTWMGVAEGGQWAGLTNYREPSRPRKGWRSRGRLVLDALGHSPEDFRANLDPDTLQTDYDGFNLLFGDRHHLFYVSNRDRPLRRLAPGFHGLSNGLLNDPWPKVHRGCDALQQALPEALDHTIDGPETEPLFTLLRDRWCPPDHELVDTGVSLAWERRLAPMFIRSPEYGTRCSTLLLMGADGSVHFAERWFDAGGEPQGTRHFQFRA</sequence>
<dbReference type="Pfam" id="PF05742">
    <property type="entry name" value="TANGO2"/>
    <property type="match status" value="1"/>
</dbReference>
<dbReference type="Proteomes" id="UP000275461">
    <property type="component" value="Unassembled WGS sequence"/>
</dbReference>
<dbReference type="PANTHER" id="PTHR17985">
    <property type="entry name" value="SER/THR-RICH PROTEIN T10 IN DGCR REGION"/>
    <property type="match status" value="1"/>
</dbReference>
<dbReference type="OrthoDB" id="4380123at2"/>
<dbReference type="RefSeq" id="WP_121440728.1">
    <property type="nucleotide sequence ID" value="NZ_RCDA01000001.1"/>
</dbReference>
<gene>
    <name evidence="1" type="ORF">DFR31_0113</name>
</gene>
<name>A0A498C4T7_9GAMM</name>
<protein>
    <submittedName>
        <fullName evidence="1">Uncharacterized protein with NRDE domain</fullName>
    </submittedName>
</protein>
<dbReference type="PANTHER" id="PTHR17985:SF8">
    <property type="entry name" value="TRANSPORT AND GOLGI ORGANIZATION PROTEIN 2 HOMOLOG"/>
    <property type="match status" value="1"/>
</dbReference>
<accession>A0A498C4T7</accession>
<evidence type="ECO:0000313" key="1">
    <source>
        <dbReference type="EMBL" id="RLK50223.1"/>
    </source>
</evidence>
<proteinExistence type="predicted"/>
<reference evidence="1 2" key="1">
    <citation type="submission" date="2018-10" db="EMBL/GenBank/DDBJ databases">
        <title>Genomic Encyclopedia of Type Strains, Phase IV (KMG-IV): sequencing the most valuable type-strain genomes for metagenomic binning, comparative biology and taxonomic classification.</title>
        <authorList>
            <person name="Goeker M."/>
        </authorList>
    </citation>
    <scope>NUCLEOTIDE SEQUENCE [LARGE SCALE GENOMIC DNA]</scope>
    <source>
        <strain evidence="1 2">DSM 12769</strain>
    </source>
</reference>
<dbReference type="EMBL" id="RCDA01000001">
    <property type="protein sequence ID" value="RLK50223.1"/>
    <property type="molecule type" value="Genomic_DNA"/>
</dbReference>
<comment type="caution">
    <text evidence="1">The sequence shown here is derived from an EMBL/GenBank/DDBJ whole genome shotgun (WGS) entry which is preliminary data.</text>
</comment>
<keyword evidence="2" id="KW-1185">Reference proteome</keyword>
<organism evidence="1 2">
    <name type="scientific">Alkalispirillum mobile</name>
    <dbReference type="NCBI Taxonomy" id="85925"/>
    <lineage>
        <taxon>Bacteria</taxon>
        <taxon>Pseudomonadati</taxon>
        <taxon>Pseudomonadota</taxon>
        <taxon>Gammaproteobacteria</taxon>
        <taxon>Chromatiales</taxon>
        <taxon>Ectothiorhodospiraceae</taxon>
        <taxon>Alkalispirillum</taxon>
    </lineage>
</organism>
<evidence type="ECO:0000313" key="2">
    <source>
        <dbReference type="Proteomes" id="UP000275461"/>
    </source>
</evidence>
<dbReference type="AlphaFoldDB" id="A0A498C4T7"/>
<dbReference type="InterPro" id="IPR008551">
    <property type="entry name" value="TANGO2"/>
</dbReference>